<evidence type="ECO:0000313" key="3">
    <source>
        <dbReference type="EnsemblMetazoa" id="XP_020901546.1"/>
    </source>
</evidence>
<evidence type="ECO:0000256" key="1">
    <source>
        <dbReference type="SAM" id="Coils"/>
    </source>
</evidence>
<feature type="coiled-coil region" evidence="1">
    <location>
        <begin position="323"/>
        <end position="364"/>
    </location>
</feature>
<dbReference type="RefSeq" id="XP_020901546.1">
    <property type="nucleotide sequence ID" value="XM_021045887.2"/>
</dbReference>
<dbReference type="AlphaFoldDB" id="A0A913XAF6"/>
<dbReference type="KEGG" id="epa:110240100"/>
<name>A0A913XAF6_EXADI</name>
<evidence type="ECO:0000313" key="4">
    <source>
        <dbReference type="Proteomes" id="UP000887567"/>
    </source>
</evidence>
<dbReference type="GeneID" id="110240100"/>
<proteinExistence type="predicted"/>
<keyword evidence="1" id="KW-0175">Coiled coil</keyword>
<evidence type="ECO:0000256" key="2">
    <source>
        <dbReference type="SAM" id="SignalP"/>
    </source>
</evidence>
<keyword evidence="2" id="KW-0732">Signal</keyword>
<keyword evidence="4" id="KW-1185">Reference proteome</keyword>
<organism evidence="3 4">
    <name type="scientific">Exaiptasia diaphana</name>
    <name type="common">Tropical sea anemone</name>
    <name type="synonym">Aiptasia pulchella</name>
    <dbReference type="NCBI Taxonomy" id="2652724"/>
    <lineage>
        <taxon>Eukaryota</taxon>
        <taxon>Metazoa</taxon>
        <taxon>Cnidaria</taxon>
        <taxon>Anthozoa</taxon>
        <taxon>Hexacorallia</taxon>
        <taxon>Actiniaria</taxon>
        <taxon>Aiptasiidae</taxon>
        <taxon>Exaiptasia</taxon>
    </lineage>
</organism>
<dbReference type="Proteomes" id="UP000887567">
    <property type="component" value="Unplaced"/>
</dbReference>
<protein>
    <submittedName>
        <fullName evidence="3">Uncharacterized protein</fullName>
    </submittedName>
</protein>
<accession>A0A913XAF6</accession>
<feature type="chain" id="PRO_5037939779" evidence="2">
    <location>
        <begin position="26"/>
        <end position="595"/>
    </location>
</feature>
<dbReference type="EnsemblMetazoa" id="XM_021045887.2">
    <property type="protein sequence ID" value="XP_020901546.1"/>
    <property type="gene ID" value="LOC110240100"/>
</dbReference>
<dbReference type="OrthoDB" id="5979519at2759"/>
<reference evidence="3" key="1">
    <citation type="submission" date="2022-11" db="UniProtKB">
        <authorList>
            <consortium name="EnsemblMetazoa"/>
        </authorList>
    </citation>
    <scope>IDENTIFICATION</scope>
</reference>
<sequence length="595" mass="66713">MKRVSRVAIYLCVLIALSEFGPAHFRRLHAEKRALSKKEQHKRGWTGAVATLGKYIFKVVELSAKYFSDISSVVALVSTIYDVVNKCENTEYGAEAKQYTDQAKKITEKINAGSQRINALQLETENLQIQIETLNYHFNQTLDEMEEAGYLSQRLLEIINPDVVGALDNATIDLQKQITAAENIEKPVDYATVSKTYVKRIDKVVNIAVPVISLLIPRIPKIIKFGKTRMETFKSLKLVEKFPSIKLPSINTKPFKAFSSWFAKPKAFISAAKNKLRGKLKTTYEKAAKYVEKFGKAFGVLSNLVFAAYNIYTIVSNFGQKQCMQTRDESKKALDKLKEAEANYDEVLANATSAKEEMIRIKDEVVAQISNETFIEDLKSMKTNMEDIQGDGNGMQDMIDATDAYIQNIPGNDKIGEVGSLMQNLYENAIGTLPFIYRCLNDRVALIGFVAGECKTGKRTLEEAIQAGRTLFNLEIETCNKRTGIPYFSDEELQRMINQASVDQGFNKECKLNDKFTTQSICSAKCVPKDANKISTDLGLPLDAVNEILKDCPDCEITDNFKAAICDMIQKGQSPEQVQSIFKQFTVEQINALSC</sequence>
<feature type="signal peptide" evidence="2">
    <location>
        <begin position="1"/>
        <end position="25"/>
    </location>
</feature>